<protein>
    <recommendedName>
        <fullName evidence="7">Fatty acid hydroxylase domain-containing protein</fullName>
    </recommendedName>
</protein>
<feature type="transmembrane region" description="Helical" evidence="6">
    <location>
        <begin position="63"/>
        <end position="84"/>
    </location>
</feature>
<dbReference type="Proteomes" id="UP000634043">
    <property type="component" value="Unassembled WGS sequence"/>
</dbReference>
<feature type="transmembrane region" description="Helical" evidence="6">
    <location>
        <begin position="31"/>
        <end position="51"/>
    </location>
</feature>
<evidence type="ECO:0000313" key="9">
    <source>
        <dbReference type="Proteomes" id="UP000634043"/>
    </source>
</evidence>
<evidence type="ECO:0000256" key="4">
    <source>
        <dbReference type="ARBA" id="ARBA00023136"/>
    </source>
</evidence>
<feature type="region of interest" description="Disordered" evidence="5">
    <location>
        <begin position="293"/>
        <end position="314"/>
    </location>
</feature>
<evidence type="ECO:0000256" key="1">
    <source>
        <dbReference type="ARBA" id="ARBA00004370"/>
    </source>
</evidence>
<comment type="caution">
    <text evidence="8">The sequence shown here is derived from an EMBL/GenBank/DDBJ whole genome shotgun (WGS) entry which is preliminary data.</text>
</comment>
<dbReference type="PANTHER" id="PTHR11863">
    <property type="entry name" value="STEROL DESATURASE"/>
    <property type="match status" value="1"/>
</dbReference>
<reference evidence="9" key="1">
    <citation type="journal article" date="2019" name="Int. J. Syst. Evol. Microbiol.">
        <title>The Global Catalogue of Microorganisms (GCM) 10K type strain sequencing project: providing services to taxonomists for standard genome sequencing and annotation.</title>
        <authorList>
            <consortium name="The Broad Institute Genomics Platform"/>
            <consortium name="The Broad Institute Genome Sequencing Center for Infectious Disease"/>
            <person name="Wu L."/>
            <person name="Ma J."/>
        </authorList>
    </citation>
    <scope>NUCLEOTIDE SEQUENCE [LARGE SCALE GENOMIC DNA]</scope>
    <source>
        <strain evidence="9">CGMCC 1.12749</strain>
    </source>
</reference>
<dbReference type="Pfam" id="PF04116">
    <property type="entry name" value="FA_hydroxylase"/>
    <property type="match status" value="1"/>
</dbReference>
<keyword evidence="3 6" id="KW-1133">Transmembrane helix</keyword>
<evidence type="ECO:0000256" key="2">
    <source>
        <dbReference type="ARBA" id="ARBA00022692"/>
    </source>
</evidence>
<gene>
    <name evidence="8" type="ORF">GCM10011323_20000</name>
</gene>
<evidence type="ECO:0000313" key="8">
    <source>
        <dbReference type="EMBL" id="GGG15571.1"/>
    </source>
</evidence>
<keyword evidence="9" id="KW-1185">Reference proteome</keyword>
<dbReference type="EMBL" id="BMFP01000003">
    <property type="protein sequence ID" value="GGG15571.1"/>
    <property type="molecule type" value="Genomic_DNA"/>
</dbReference>
<evidence type="ECO:0000259" key="7">
    <source>
        <dbReference type="Pfam" id="PF04116"/>
    </source>
</evidence>
<organism evidence="8 9">
    <name type="scientific">Pontibacter amylolyticus</name>
    <dbReference type="NCBI Taxonomy" id="1424080"/>
    <lineage>
        <taxon>Bacteria</taxon>
        <taxon>Pseudomonadati</taxon>
        <taxon>Bacteroidota</taxon>
        <taxon>Cytophagia</taxon>
        <taxon>Cytophagales</taxon>
        <taxon>Hymenobacteraceae</taxon>
        <taxon>Pontibacter</taxon>
    </lineage>
</organism>
<keyword evidence="2 6" id="KW-0812">Transmembrane</keyword>
<evidence type="ECO:0000256" key="5">
    <source>
        <dbReference type="SAM" id="MobiDB-lite"/>
    </source>
</evidence>
<keyword evidence="4 6" id="KW-0472">Membrane</keyword>
<dbReference type="InterPro" id="IPR050307">
    <property type="entry name" value="Sterol_Desaturase_Related"/>
</dbReference>
<evidence type="ECO:0000256" key="6">
    <source>
        <dbReference type="SAM" id="Phobius"/>
    </source>
</evidence>
<name>A0ABQ1W5I3_9BACT</name>
<accession>A0ABQ1W5I3</accession>
<feature type="domain" description="Fatty acid hydroxylase" evidence="7">
    <location>
        <begin position="119"/>
        <end position="253"/>
    </location>
</feature>
<sequence length="314" mass="37286">MEKYWHIFTSSFSDYGNYLWRELLHPGWGNYFYWLLGLSLFFWLLEIVVPWRKGQPLIRQDFWLDGFYMFFNFFLFSLVGFNALSNIGVEAFNDFLGLFGIQNLVAFEIQSWTVWAQLLTLFLLRDFIQWNVHRLLHRSDFLWRFHKVHHSVQQMGFAAHLRFHWGETVVYRTIEYIPLAMIGFGIQDFFLVHIFATAIGHFNHSNLHIPLGPLRYLFNNPQMHIWHHAKHLPHRYGANYGISLSVWDYLFGTAYLPEDGRDIELGFKEVEAYPKSFLEQQFHPFKERSAIPQEEAGVEKEVTAIPAEEVGQLN</sequence>
<evidence type="ECO:0000256" key="3">
    <source>
        <dbReference type="ARBA" id="ARBA00022989"/>
    </source>
</evidence>
<dbReference type="RefSeq" id="WP_188501395.1">
    <property type="nucleotide sequence ID" value="NZ_BMFP01000003.1"/>
</dbReference>
<proteinExistence type="predicted"/>
<dbReference type="InterPro" id="IPR006694">
    <property type="entry name" value="Fatty_acid_hydroxylase"/>
</dbReference>
<comment type="subcellular location">
    <subcellularLocation>
        <location evidence="1">Membrane</location>
    </subcellularLocation>
</comment>